<reference evidence="1" key="1">
    <citation type="submission" date="2020-08" db="EMBL/GenBank/DDBJ databases">
        <title>Sequencing the genomes of 1000 actinobacteria strains.</title>
        <authorList>
            <person name="Klenk H.-P."/>
        </authorList>
    </citation>
    <scope>NUCLEOTIDE SEQUENCE</scope>
    <source>
        <strain evidence="1">DSM 10695</strain>
    </source>
</reference>
<name>A0A923E6D6_9ACTO</name>
<evidence type="ECO:0000313" key="1">
    <source>
        <dbReference type="EMBL" id="MBB6334364.1"/>
    </source>
</evidence>
<keyword evidence="2" id="KW-1185">Reference proteome</keyword>
<organism evidence="1 2">
    <name type="scientific">Schaalia hyovaginalis</name>
    <dbReference type="NCBI Taxonomy" id="29316"/>
    <lineage>
        <taxon>Bacteria</taxon>
        <taxon>Bacillati</taxon>
        <taxon>Actinomycetota</taxon>
        <taxon>Actinomycetes</taxon>
        <taxon>Actinomycetales</taxon>
        <taxon>Actinomycetaceae</taxon>
        <taxon>Schaalia</taxon>
    </lineage>
</organism>
<gene>
    <name evidence="1" type="ORF">HD592_000929</name>
</gene>
<comment type="caution">
    <text evidence="1">The sequence shown here is derived from an EMBL/GenBank/DDBJ whole genome shotgun (WGS) entry which is preliminary data.</text>
</comment>
<sequence length="104" mass="11142">MDELIVDGSALARTRNALESAADELHSLRVPDLGVEVLAAAPGSGRDGEYAGVRDAIAELVSQSASRLVEIIDAITAFELDMEAADSEIERRGYALLQRMRDGQ</sequence>
<evidence type="ECO:0000313" key="2">
    <source>
        <dbReference type="Proteomes" id="UP000617426"/>
    </source>
</evidence>
<dbReference type="RefSeq" id="WP_184452285.1">
    <property type="nucleotide sequence ID" value="NZ_JACHMK010000001.1"/>
</dbReference>
<dbReference type="EMBL" id="JACHMK010000001">
    <property type="protein sequence ID" value="MBB6334364.1"/>
    <property type="molecule type" value="Genomic_DNA"/>
</dbReference>
<proteinExistence type="predicted"/>
<protein>
    <submittedName>
        <fullName evidence="1">Uncharacterized protein</fullName>
    </submittedName>
</protein>
<accession>A0A923E6D6</accession>
<dbReference type="AlphaFoldDB" id="A0A923E6D6"/>
<dbReference type="Proteomes" id="UP000617426">
    <property type="component" value="Unassembled WGS sequence"/>
</dbReference>